<proteinExistence type="predicted"/>
<dbReference type="AlphaFoldDB" id="A0A1I3PCF7"/>
<sequence length="98" mass="11574">MKHLEDLVNKVRQLPPARQQQVFNFVEFLAQRHENSQESEPDDSEIDTSDIPELDDAFFERAEFRRLQRRRGEKGKVDKDLSVERVEDDINDDSSLND</sequence>
<dbReference type="EMBL" id="FOSC01000001">
    <property type="protein sequence ID" value="SFJ18726.1"/>
    <property type="molecule type" value="Genomic_DNA"/>
</dbReference>
<feature type="region of interest" description="Disordered" evidence="1">
    <location>
        <begin position="70"/>
        <end position="98"/>
    </location>
</feature>
<reference evidence="2 3" key="1">
    <citation type="submission" date="2016-10" db="EMBL/GenBank/DDBJ databases">
        <authorList>
            <person name="de Groot N.N."/>
        </authorList>
    </citation>
    <scope>NUCLEOTIDE SEQUENCE [LARGE SCALE GENOMIC DNA]</scope>
    <source>
        <strain evidence="2 3">IBRC-M 10445</strain>
    </source>
</reference>
<protein>
    <submittedName>
        <fullName evidence="2">Uncharacterized protein</fullName>
    </submittedName>
</protein>
<dbReference type="RefSeq" id="WP_091700374.1">
    <property type="nucleotide sequence ID" value="NZ_BMYN01000005.1"/>
</dbReference>
<name>A0A1I3PCF7_9GAMM</name>
<feature type="region of interest" description="Disordered" evidence="1">
    <location>
        <begin position="32"/>
        <end position="54"/>
    </location>
</feature>
<dbReference type="Proteomes" id="UP000199445">
    <property type="component" value="Unassembled WGS sequence"/>
</dbReference>
<accession>A0A1I3PCF7</accession>
<evidence type="ECO:0000313" key="3">
    <source>
        <dbReference type="Proteomes" id="UP000199445"/>
    </source>
</evidence>
<gene>
    <name evidence="2" type="ORF">SAMN05216429_101139</name>
</gene>
<evidence type="ECO:0000313" key="2">
    <source>
        <dbReference type="EMBL" id="SFJ18726.1"/>
    </source>
</evidence>
<dbReference type="OrthoDB" id="488113at2"/>
<organism evidence="2 3">
    <name type="scientific">Marinobacter persicus</name>
    <dbReference type="NCBI Taxonomy" id="930118"/>
    <lineage>
        <taxon>Bacteria</taxon>
        <taxon>Pseudomonadati</taxon>
        <taxon>Pseudomonadota</taxon>
        <taxon>Gammaproteobacteria</taxon>
        <taxon>Pseudomonadales</taxon>
        <taxon>Marinobacteraceae</taxon>
        <taxon>Marinobacter</taxon>
    </lineage>
</organism>
<feature type="compositionally biased region" description="Basic and acidic residues" evidence="1">
    <location>
        <begin position="74"/>
        <end position="85"/>
    </location>
</feature>
<keyword evidence="3" id="KW-1185">Reference proteome</keyword>
<feature type="compositionally biased region" description="Acidic residues" evidence="1">
    <location>
        <begin position="37"/>
        <end position="54"/>
    </location>
</feature>
<evidence type="ECO:0000256" key="1">
    <source>
        <dbReference type="SAM" id="MobiDB-lite"/>
    </source>
</evidence>